<evidence type="ECO:0000256" key="1">
    <source>
        <dbReference type="ARBA" id="ARBA00022679"/>
    </source>
</evidence>
<dbReference type="Gene3D" id="3.40.630.30">
    <property type="match status" value="2"/>
</dbReference>
<protein>
    <submittedName>
        <fullName evidence="5">GNAT family N-acetyltransferase</fullName>
    </submittedName>
</protein>
<dbReference type="InterPro" id="IPR000182">
    <property type="entry name" value="GNAT_dom"/>
</dbReference>
<dbReference type="CDD" id="cd04301">
    <property type="entry name" value="NAT_SF"/>
    <property type="match status" value="1"/>
</dbReference>
<evidence type="ECO:0000259" key="4">
    <source>
        <dbReference type="PROSITE" id="PS51186"/>
    </source>
</evidence>
<dbReference type="InParanoid" id="A0A545AY96"/>
<comment type="caution">
    <text evidence="5">The sequence shown here is derived from an EMBL/GenBank/DDBJ whole genome shotgun (WGS) entry which is preliminary data.</text>
</comment>
<evidence type="ECO:0000313" key="6">
    <source>
        <dbReference type="Proteomes" id="UP000317982"/>
    </source>
</evidence>
<dbReference type="OrthoDB" id="5187710at2"/>
<evidence type="ECO:0000256" key="3">
    <source>
        <dbReference type="SAM" id="MobiDB-lite"/>
    </source>
</evidence>
<reference evidence="5 6" key="1">
    <citation type="submission" date="2019-07" db="EMBL/GenBank/DDBJ databases">
        <title>Cryptosporangium phraense sp. nov., isolated from plant litter.</title>
        <authorList>
            <person name="Suriyachadkun C."/>
        </authorList>
    </citation>
    <scope>NUCLEOTIDE SEQUENCE [LARGE SCALE GENOMIC DNA]</scope>
    <source>
        <strain evidence="5 6">A-T 5661</strain>
    </source>
</reference>
<dbReference type="Pfam" id="PF00583">
    <property type="entry name" value="Acetyltransf_1"/>
    <property type="match status" value="1"/>
</dbReference>
<accession>A0A545AY96</accession>
<dbReference type="Proteomes" id="UP000317982">
    <property type="component" value="Unassembled WGS sequence"/>
</dbReference>
<feature type="domain" description="N-acetyltransferase" evidence="4">
    <location>
        <begin position="133"/>
        <end position="294"/>
    </location>
</feature>
<dbReference type="PROSITE" id="PS51186">
    <property type="entry name" value="GNAT"/>
    <property type="match status" value="1"/>
</dbReference>
<evidence type="ECO:0000256" key="2">
    <source>
        <dbReference type="ARBA" id="ARBA00023315"/>
    </source>
</evidence>
<name>A0A545AY96_9ACTN</name>
<keyword evidence="1 5" id="KW-0808">Transferase</keyword>
<feature type="compositionally biased region" description="Basic and acidic residues" evidence="3">
    <location>
        <begin position="295"/>
        <end position="318"/>
    </location>
</feature>
<dbReference type="PANTHER" id="PTHR43072:SF23">
    <property type="entry name" value="UPF0039 PROTEIN C11D3.02C"/>
    <property type="match status" value="1"/>
</dbReference>
<organism evidence="5 6">
    <name type="scientific">Cryptosporangium phraense</name>
    <dbReference type="NCBI Taxonomy" id="2593070"/>
    <lineage>
        <taxon>Bacteria</taxon>
        <taxon>Bacillati</taxon>
        <taxon>Actinomycetota</taxon>
        <taxon>Actinomycetes</taxon>
        <taxon>Cryptosporangiales</taxon>
        <taxon>Cryptosporangiaceae</taxon>
        <taxon>Cryptosporangium</taxon>
    </lineage>
</organism>
<sequence>MAQAADRDDPVGRIRMNVKVRAFRTEDLSAVHPVETGLFGREALPRFAFAQLLDMVHDGFQVAEVDGKVVGYVVAVRKDYRAEPTVLTSAMLPIPGHEHLLPRLTAAATVAAANAYPVGVSGTPDQPAETLGYCVRRFRVDDVESLFEVELSAFGGEPYPRRLFRSLAVLGDGYFVAERLDERRAPEVVGYLAAFRDTNDQKLGWVMSMAVHREHQDRGVGTRLLAAAEKYFADNGCREVMLTVDPQNAVALHLYEKRHYTAIEMHIDHHGLKLSRLLMRQHSYVDQYVAPTRPLDIRPDNRSGSTRQDKGQLPERRTGLQTWWR</sequence>
<gene>
    <name evidence="5" type="ORF">FL583_07345</name>
</gene>
<dbReference type="PANTHER" id="PTHR43072">
    <property type="entry name" value="N-ACETYLTRANSFERASE"/>
    <property type="match status" value="1"/>
</dbReference>
<dbReference type="SUPFAM" id="SSF55729">
    <property type="entry name" value="Acyl-CoA N-acyltransferases (Nat)"/>
    <property type="match status" value="2"/>
</dbReference>
<dbReference type="AlphaFoldDB" id="A0A545AY96"/>
<dbReference type="GO" id="GO:0016747">
    <property type="term" value="F:acyltransferase activity, transferring groups other than amino-acyl groups"/>
    <property type="evidence" value="ECO:0007669"/>
    <property type="project" value="InterPro"/>
</dbReference>
<evidence type="ECO:0000313" key="5">
    <source>
        <dbReference type="EMBL" id="TQS45545.1"/>
    </source>
</evidence>
<feature type="region of interest" description="Disordered" evidence="3">
    <location>
        <begin position="295"/>
        <end position="325"/>
    </location>
</feature>
<dbReference type="EMBL" id="VIRS01000004">
    <property type="protein sequence ID" value="TQS45545.1"/>
    <property type="molecule type" value="Genomic_DNA"/>
</dbReference>
<keyword evidence="6" id="KW-1185">Reference proteome</keyword>
<proteinExistence type="predicted"/>
<keyword evidence="2" id="KW-0012">Acyltransferase</keyword>
<dbReference type="InterPro" id="IPR016181">
    <property type="entry name" value="Acyl_CoA_acyltransferase"/>
</dbReference>